<feature type="signal peptide" evidence="2">
    <location>
        <begin position="1"/>
        <end position="26"/>
    </location>
</feature>
<feature type="chain" id="PRO_5009938047" evidence="2">
    <location>
        <begin position="27"/>
        <end position="298"/>
    </location>
</feature>
<gene>
    <name evidence="3" type="ORF">SAMN05421546_1065</name>
</gene>
<dbReference type="Proteomes" id="UP000241788">
    <property type="component" value="Unassembled WGS sequence"/>
</dbReference>
<evidence type="ECO:0000313" key="4">
    <source>
        <dbReference type="Proteomes" id="UP000241788"/>
    </source>
</evidence>
<dbReference type="PANTHER" id="PTHR36842:SF1">
    <property type="entry name" value="PROTEIN TOLB"/>
    <property type="match status" value="1"/>
</dbReference>
<keyword evidence="2" id="KW-0732">Signal</keyword>
<comment type="similarity">
    <text evidence="1">Belongs to the TolB family.</text>
</comment>
<dbReference type="PANTHER" id="PTHR36842">
    <property type="entry name" value="PROTEIN TOLB HOMOLOG"/>
    <property type="match status" value="1"/>
</dbReference>
<reference evidence="4" key="1">
    <citation type="submission" date="2017-01" db="EMBL/GenBank/DDBJ databases">
        <authorList>
            <person name="Varghese N."/>
            <person name="Submissions S."/>
        </authorList>
    </citation>
    <scope>NUCLEOTIDE SEQUENCE [LARGE SCALE GENOMIC DNA]</scope>
    <source>
        <strain evidence="4">UM1</strain>
    </source>
</reference>
<evidence type="ECO:0000256" key="2">
    <source>
        <dbReference type="SAM" id="SignalP"/>
    </source>
</evidence>
<dbReference type="SUPFAM" id="SSF82171">
    <property type="entry name" value="DPP6 N-terminal domain-like"/>
    <property type="match status" value="1"/>
</dbReference>
<dbReference type="EMBL" id="FTLW01000002">
    <property type="protein sequence ID" value="SIQ30870.1"/>
    <property type="molecule type" value="Genomic_DNA"/>
</dbReference>
<organism evidence="3 4">
    <name type="scientific">Solilutibacter tolerans</name>
    <dbReference type="NCBI Taxonomy" id="1604334"/>
    <lineage>
        <taxon>Bacteria</taxon>
        <taxon>Pseudomonadati</taxon>
        <taxon>Pseudomonadota</taxon>
        <taxon>Gammaproteobacteria</taxon>
        <taxon>Lysobacterales</taxon>
        <taxon>Lysobacteraceae</taxon>
        <taxon>Solilutibacter</taxon>
    </lineage>
</organism>
<evidence type="ECO:0000313" key="3">
    <source>
        <dbReference type="EMBL" id="SIQ30870.1"/>
    </source>
</evidence>
<dbReference type="InterPro" id="IPR011042">
    <property type="entry name" value="6-blade_b-propeller_TolB-like"/>
</dbReference>
<name>A0A1N6RPR2_9GAMM</name>
<dbReference type="Pfam" id="PF07676">
    <property type="entry name" value="PD40"/>
    <property type="match status" value="2"/>
</dbReference>
<protein>
    <submittedName>
        <fullName evidence="3">WD40-like Beta Propeller Repeat</fullName>
    </submittedName>
</protein>
<evidence type="ECO:0000256" key="1">
    <source>
        <dbReference type="ARBA" id="ARBA00009820"/>
    </source>
</evidence>
<dbReference type="Gene3D" id="2.120.10.30">
    <property type="entry name" value="TolB, C-terminal domain"/>
    <property type="match status" value="1"/>
</dbReference>
<keyword evidence="4" id="KW-1185">Reference proteome</keyword>
<proteinExistence type="inferred from homology"/>
<sequence>MPMAIRRTTLLLALAGATAGTAWALAAFGIEGRGVVSTADSEIRGSVRPDGQRIVWGSPDRKGGPGGWDLWQADLKDGRWQEARPVPLSTSDKDFDPMFSADGKWIYFFSDRPGGYGGDDLYRAELLADGRYGPARNLGATVNSAGNEWAPTPSFDGKTLMFSSDRAGGAGKQDLYAARWDGRSFIKPEPLPGVNTANDEFDAAFLDHGRALIYAQSIDGNEAPIQLFLAECDGKTYVTRGPLPLSFNTNTDYTLSPVVDWSKPKEMLVSGAAPELRMGGRDLYRLAVPRTQGKDGCI</sequence>
<accession>A0A1N6RPR2</accession>
<dbReference type="STRING" id="1604334.SAMN05421546_1065"/>
<dbReference type="InterPro" id="IPR011659">
    <property type="entry name" value="WD40"/>
</dbReference>
<dbReference type="AlphaFoldDB" id="A0A1N6RPR2"/>